<organism evidence="4 5">
    <name type="scientific">Ornithinibacillus xuwenensis</name>
    <dbReference type="NCBI Taxonomy" id="3144668"/>
    <lineage>
        <taxon>Bacteria</taxon>
        <taxon>Bacillati</taxon>
        <taxon>Bacillota</taxon>
        <taxon>Bacilli</taxon>
        <taxon>Bacillales</taxon>
        <taxon>Bacillaceae</taxon>
        <taxon>Ornithinibacillus</taxon>
    </lineage>
</organism>
<dbReference type="PANTHER" id="PTHR30632">
    <property type="entry name" value="MOLYBDATE-BINDING PERIPLASMIC PROTEIN"/>
    <property type="match status" value="1"/>
</dbReference>
<dbReference type="NCBIfam" id="TIGR01256">
    <property type="entry name" value="modA"/>
    <property type="match status" value="1"/>
</dbReference>
<dbReference type="PROSITE" id="PS51257">
    <property type="entry name" value="PROKAR_LIPOPROTEIN"/>
    <property type="match status" value="1"/>
</dbReference>
<evidence type="ECO:0000256" key="1">
    <source>
        <dbReference type="ARBA" id="ARBA00009175"/>
    </source>
</evidence>
<accession>A0ABU9XGI4</accession>
<reference evidence="4 5" key="1">
    <citation type="submission" date="2024-05" db="EMBL/GenBank/DDBJ databases">
        <authorList>
            <person name="Haq I."/>
            <person name="Ullah Z."/>
            <person name="Ahmad R."/>
            <person name="Li M."/>
            <person name="Tong Y."/>
        </authorList>
    </citation>
    <scope>NUCLEOTIDE SEQUENCE [LARGE SCALE GENOMIC DNA]</scope>
    <source>
        <strain evidence="4 5">16A2E</strain>
    </source>
</reference>
<dbReference type="SUPFAM" id="SSF53850">
    <property type="entry name" value="Periplasmic binding protein-like II"/>
    <property type="match status" value="1"/>
</dbReference>
<comment type="caution">
    <text evidence="4">The sequence shown here is derived from an EMBL/GenBank/DDBJ whole genome shotgun (WGS) entry which is preliminary data.</text>
</comment>
<dbReference type="Proteomes" id="UP001444625">
    <property type="component" value="Unassembled WGS sequence"/>
</dbReference>
<dbReference type="EMBL" id="JBDIML010000003">
    <property type="protein sequence ID" value="MEN2767390.1"/>
    <property type="molecule type" value="Genomic_DNA"/>
</dbReference>
<sequence length="260" mass="29532">MRRAPIYISLFFLLMGCSSDKDQINITISAASSMMDSLYEIKQQFELEHPEVTVYFNFGGSGSLRRQIEQGAPIDIFISASEKEYTRLLDEELVTAGEVILKNILVVISPKDSENKSLEDFLKSTEKLAIGTPGAVPAGTYAKEAFENMNIWDEFEERKVFAKDARHVLTLVSEGTVGAGIVYASDVKKSNEISILEELNPMYHRPIRYFMALVEKDSIEEQKKVFAIKQFYDYLQTETSLAIFKDYGFEVVQQEKLVNE</sequence>
<dbReference type="Pfam" id="PF13531">
    <property type="entry name" value="SBP_bac_11"/>
    <property type="match status" value="1"/>
</dbReference>
<dbReference type="Gene3D" id="3.40.190.10">
    <property type="entry name" value="Periplasmic binding protein-like II"/>
    <property type="match status" value="2"/>
</dbReference>
<comment type="similarity">
    <text evidence="1">Belongs to the bacterial solute-binding protein ModA family.</text>
</comment>
<evidence type="ECO:0000313" key="5">
    <source>
        <dbReference type="Proteomes" id="UP001444625"/>
    </source>
</evidence>
<dbReference type="InterPro" id="IPR005950">
    <property type="entry name" value="ModA"/>
</dbReference>
<evidence type="ECO:0000256" key="2">
    <source>
        <dbReference type="ARBA" id="ARBA00022723"/>
    </source>
</evidence>
<name>A0ABU9XGI4_9BACI</name>
<dbReference type="InterPro" id="IPR050682">
    <property type="entry name" value="ModA/WtpA"/>
</dbReference>
<evidence type="ECO:0000256" key="3">
    <source>
        <dbReference type="ARBA" id="ARBA00022729"/>
    </source>
</evidence>
<dbReference type="PANTHER" id="PTHR30632:SF0">
    <property type="entry name" value="SULFATE-BINDING PROTEIN"/>
    <property type="match status" value="1"/>
</dbReference>
<proteinExistence type="inferred from homology"/>
<protein>
    <submittedName>
        <fullName evidence="4">Molybdate ABC transporter substrate-binding protein</fullName>
    </submittedName>
</protein>
<keyword evidence="2" id="KW-0479">Metal-binding</keyword>
<dbReference type="RefSeq" id="WP_345824868.1">
    <property type="nucleotide sequence ID" value="NZ_JBDIML010000003.1"/>
</dbReference>
<dbReference type="PIRSF" id="PIRSF004846">
    <property type="entry name" value="ModA"/>
    <property type="match status" value="1"/>
</dbReference>
<keyword evidence="5" id="KW-1185">Reference proteome</keyword>
<evidence type="ECO:0000313" key="4">
    <source>
        <dbReference type="EMBL" id="MEN2767390.1"/>
    </source>
</evidence>
<keyword evidence="3" id="KW-0732">Signal</keyword>
<gene>
    <name evidence="4" type="primary">modA</name>
    <name evidence="4" type="ORF">ABC228_09330</name>
</gene>